<reference evidence="2 3" key="1">
    <citation type="journal article" date="2013" name="PLoS Genet.">
        <title>A gene transfer agent and a dynamic repertoire of secretion systems hold the keys to the explosive radiation of the emerging pathogen Bartonella.</title>
        <authorList>
            <person name="Guy L."/>
            <person name="Nystedt B."/>
            <person name="Toft C."/>
            <person name="Zaremba-Niedzwiedzka K."/>
            <person name="Berglund E.C."/>
            <person name="Granberg F."/>
            <person name="Naslund K."/>
            <person name="Eriksson A.S."/>
            <person name="Andersson S.G."/>
        </authorList>
    </citation>
    <scope>NUCLEOTIDE SEQUENCE [LARGE SCALE GENOMIC DNA]</scope>
    <source>
        <strain evidence="3">m07a</strain>
    </source>
</reference>
<feature type="region of interest" description="Disordered" evidence="1">
    <location>
        <begin position="67"/>
        <end position="107"/>
    </location>
</feature>
<accession>N6UK71</accession>
<sequence length="326" mass="36451">MQPLHALFLHQRTLPAPQSIHGTPFPFSSTNPPYNFAPSSLSLALPHYPTQALNASLSNTPFTLNASSSHTFHHPKHPLHHSPFKPTSQTKAPSIPQHSPTPTATTPYKRQCFSLKHSLHPKRLFFSHFPPPPIPLHPQILPSQLPSSSTNPPTTSPQHSFPLAHHSPSKPTSQTKAPGVPLAFLHTDATNPLHRVHPSLQPYPNTLTATYPIQAPNTSPSNTPFALQHLLLTPYTSSSPSLTHLPFPFIPTHHLPFTCTTPHHTIPSCPILPPFFTLSKQHLSLLIFKVYFKPTWREQGNDKTLKDPLFEPMANQPHWNKNQKYW</sequence>
<feature type="compositionally biased region" description="Basic residues" evidence="1">
    <location>
        <begin position="71"/>
        <end position="83"/>
    </location>
</feature>
<comment type="caution">
    <text evidence="2">The sequence shown here is derived from an EMBL/GenBank/DDBJ whole genome shotgun (WGS) entry which is preliminary data.</text>
</comment>
<dbReference type="Proteomes" id="UP000014242">
    <property type="component" value="Unassembled WGS sequence"/>
</dbReference>
<proteinExistence type="predicted"/>
<organism evidence="2 3">
    <name type="scientific">Bartonella schoenbuchensis m07a</name>
    <dbReference type="NCBI Taxonomy" id="1094496"/>
    <lineage>
        <taxon>Bacteria</taxon>
        <taxon>Pseudomonadati</taxon>
        <taxon>Pseudomonadota</taxon>
        <taxon>Alphaproteobacteria</taxon>
        <taxon>Hyphomicrobiales</taxon>
        <taxon>Bartonellaceae</taxon>
        <taxon>Bartonella</taxon>
    </lineage>
</organism>
<evidence type="ECO:0000313" key="3">
    <source>
        <dbReference type="Proteomes" id="UP000014242"/>
    </source>
</evidence>
<dbReference type="AlphaFoldDB" id="N6UK71"/>
<evidence type="ECO:0000313" key="2">
    <source>
        <dbReference type="EMBL" id="ENN90598.1"/>
    </source>
</evidence>
<feature type="compositionally biased region" description="Low complexity" evidence="1">
    <location>
        <begin position="137"/>
        <end position="158"/>
    </location>
</feature>
<dbReference type="EMBL" id="AGWC01000009">
    <property type="protein sequence ID" value="ENN90598.1"/>
    <property type="molecule type" value="Genomic_DNA"/>
</dbReference>
<dbReference type="HOGENOM" id="CLU_851697_0_0_5"/>
<gene>
    <name evidence="2" type="ORF">m07a_12100</name>
</gene>
<name>N6UK71_9HYPH</name>
<keyword evidence="3" id="KW-1185">Reference proteome</keyword>
<evidence type="ECO:0000256" key="1">
    <source>
        <dbReference type="SAM" id="MobiDB-lite"/>
    </source>
</evidence>
<feature type="compositionally biased region" description="Polar residues" evidence="1">
    <location>
        <begin position="87"/>
        <end position="107"/>
    </location>
</feature>
<feature type="region of interest" description="Disordered" evidence="1">
    <location>
        <begin position="136"/>
        <end position="177"/>
    </location>
</feature>
<protein>
    <submittedName>
        <fullName evidence="2">Uncharacterized protein</fullName>
    </submittedName>
</protein>